<sequence length="106" mass="11684">MAQRSAADRSPHAGADYYGDATLVVRGVEVPVRLELRGYPEPTDGVYRWVGRIEANDALTEILGDEQRTACVVRAGADARPAVVGDRDLWDRYRIMGKSTPPYPLP</sequence>
<dbReference type="Pfam" id="PF16170">
    <property type="entry name" value="DUF4873"/>
    <property type="match status" value="1"/>
</dbReference>
<dbReference type="OrthoDB" id="3683556at2"/>
<dbReference type="EMBL" id="VXLC01000008">
    <property type="protein sequence ID" value="KAA8887357.1"/>
    <property type="molecule type" value="Genomic_DNA"/>
</dbReference>
<evidence type="ECO:0000313" key="3">
    <source>
        <dbReference type="Proteomes" id="UP000323876"/>
    </source>
</evidence>
<name>A0A5N0ED32_9NOCA</name>
<dbReference type="AlphaFoldDB" id="A0A5N0ED32"/>
<dbReference type="InterPro" id="IPR032371">
    <property type="entry name" value="DUF4873"/>
</dbReference>
<protein>
    <submittedName>
        <fullName evidence="2">DUF4873 domain-containing protein</fullName>
    </submittedName>
</protein>
<comment type="caution">
    <text evidence="2">The sequence shown here is derived from an EMBL/GenBank/DDBJ whole genome shotgun (WGS) entry which is preliminary data.</text>
</comment>
<evidence type="ECO:0000259" key="1">
    <source>
        <dbReference type="Pfam" id="PF16170"/>
    </source>
</evidence>
<keyword evidence="3" id="KW-1185">Reference proteome</keyword>
<dbReference type="Proteomes" id="UP000323876">
    <property type="component" value="Unassembled WGS sequence"/>
</dbReference>
<evidence type="ECO:0000313" key="2">
    <source>
        <dbReference type="EMBL" id="KAA8887357.1"/>
    </source>
</evidence>
<feature type="domain" description="DUF4873" evidence="1">
    <location>
        <begin position="16"/>
        <end position="104"/>
    </location>
</feature>
<gene>
    <name evidence="2" type="ORF">F3087_20190</name>
</gene>
<accession>A0A5N0ED32</accession>
<proteinExistence type="predicted"/>
<organism evidence="2 3">
    <name type="scientific">Nocardia colli</name>
    <dbReference type="NCBI Taxonomy" id="2545717"/>
    <lineage>
        <taxon>Bacteria</taxon>
        <taxon>Bacillati</taxon>
        <taxon>Actinomycetota</taxon>
        <taxon>Actinomycetes</taxon>
        <taxon>Mycobacteriales</taxon>
        <taxon>Nocardiaceae</taxon>
        <taxon>Nocardia</taxon>
    </lineage>
</organism>
<reference evidence="2 3" key="1">
    <citation type="submission" date="2019-09" db="EMBL/GenBank/DDBJ databases">
        <authorList>
            <person name="Wang X."/>
        </authorList>
    </citation>
    <scope>NUCLEOTIDE SEQUENCE [LARGE SCALE GENOMIC DNA]</scope>
    <source>
        <strain evidence="2 3">CICC 11023</strain>
    </source>
</reference>